<comment type="caution">
    <text evidence="6">The sequence shown here is derived from an EMBL/GenBank/DDBJ whole genome shotgun (WGS) entry which is preliminary data.</text>
</comment>
<name>A0ABR0IUL1_9EURO</name>
<organism evidence="6 7">
    <name type="scientific">Exophiala sideris</name>
    <dbReference type="NCBI Taxonomy" id="1016849"/>
    <lineage>
        <taxon>Eukaryota</taxon>
        <taxon>Fungi</taxon>
        <taxon>Dikarya</taxon>
        <taxon>Ascomycota</taxon>
        <taxon>Pezizomycotina</taxon>
        <taxon>Eurotiomycetes</taxon>
        <taxon>Chaetothyriomycetidae</taxon>
        <taxon>Chaetothyriales</taxon>
        <taxon>Herpotrichiellaceae</taxon>
        <taxon>Exophiala</taxon>
    </lineage>
</organism>
<reference evidence="6 7" key="1">
    <citation type="submission" date="2023-08" db="EMBL/GenBank/DDBJ databases">
        <title>Black Yeasts Isolated from many extreme environments.</title>
        <authorList>
            <person name="Coleine C."/>
            <person name="Stajich J.E."/>
            <person name="Selbmann L."/>
        </authorList>
    </citation>
    <scope>NUCLEOTIDE SEQUENCE [LARGE SCALE GENOMIC DNA]</scope>
    <source>
        <strain evidence="6 7">CCFEE 6328</strain>
    </source>
</reference>
<dbReference type="PROSITE" id="PS00455">
    <property type="entry name" value="AMP_BINDING"/>
    <property type="match status" value="1"/>
</dbReference>
<dbReference type="Gene3D" id="3.40.50.12780">
    <property type="entry name" value="N-terminal domain of ligase-like"/>
    <property type="match status" value="1"/>
</dbReference>
<proteinExistence type="inferred from homology"/>
<feature type="region of interest" description="Disordered" evidence="3">
    <location>
        <begin position="537"/>
        <end position="556"/>
    </location>
</feature>
<keyword evidence="7" id="KW-1185">Reference proteome</keyword>
<evidence type="ECO:0000256" key="1">
    <source>
        <dbReference type="ARBA" id="ARBA00006432"/>
    </source>
</evidence>
<feature type="domain" description="AMP-binding enzyme C-terminal" evidence="5">
    <location>
        <begin position="445"/>
        <end position="524"/>
    </location>
</feature>
<dbReference type="Pfam" id="PF13193">
    <property type="entry name" value="AMP-binding_C"/>
    <property type="match status" value="1"/>
</dbReference>
<dbReference type="Pfam" id="PF00501">
    <property type="entry name" value="AMP-binding"/>
    <property type="match status" value="1"/>
</dbReference>
<dbReference type="CDD" id="cd05911">
    <property type="entry name" value="Firefly_Luc_like"/>
    <property type="match status" value="1"/>
</dbReference>
<dbReference type="Proteomes" id="UP001345691">
    <property type="component" value="Unassembled WGS sequence"/>
</dbReference>
<dbReference type="PANTHER" id="PTHR24096">
    <property type="entry name" value="LONG-CHAIN-FATTY-ACID--COA LIGASE"/>
    <property type="match status" value="1"/>
</dbReference>
<accession>A0ABR0IUL1</accession>
<dbReference type="InterPro" id="IPR020845">
    <property type="entry name" value="AMP-binding_CS"/>
</dbReference>
<dbReference type="InterPro" id="IPR000873">
    <property type="entry name" value="AMP-dep_synth/lig_dom"/>
</dbReference>
<dbReference type="PANTHER" id="PTHR24096:SF149">
    <property type="entry name" value="AMP-BINDING DOMAIN-CONTAINING PROTEIN-RELATED"/>
    <property type="match status" value="1"/>
</dbReference>
<feature type="domain" description="AMP-dependent synthetase/ligase" evidence="4">
    <location>
        <begin position="23"/>
        <end position="394"/>
    </location>
</feature>
<dbReference type="Gene3D" id="3.30.300.30">
    <property type="match status" value="1"/>
</dbReference>
<evidence type="ECO:0000313" key="7">
    <source>
        <dbReference type="Proteomes" id="UP001345691"/>
    </source>
</evidence>
<dbReference type="InterPro" id="IPR045851">
    <property type="entry name" value="AMP-bd_C_sf"/>
</dbReference>
<gene>
    <name evidence="6" type="ORF">LTR69_011449</name>
</gene>
<evidence type="ECO:0000256" key="3">
    <source>
        <dbReference type="SAM" id="MobiDB-lite"/>
    </source>
</evidence>
<dbReference type="InterPro" id="IPR042099">
    <property type="entry name" value="ANL_N_sf"/>
</dbReference>
<dbReference type="InterPro" id="IPR025110">
    <property type="entry name" value="AMP-bd_C"/>
</dbReference>
<sequence>MPTASSFPEIQIPNVDLWGLMFEQPRDFPDTKVIYRTNDSARQYTWAKVREAATAFGGGLRNLWDWQKGDVLNIFAPNDVDFAAIVYGVFFAGGVVSPANPAYSADELSFQLSNSNSRAIVTTKDFLSTALDAARKSNIPTDRVILLGTGRDPSQRCKHWTNIRKTRGATPYRRRKMDPDNDLAFLAYSSGTTGLPKGVMLSHRNVVADLLLIKGAVGKWYSSGHDKILGVLPFFHIYGLTGLIQQPLHRGIELVVMPAFNLEVFLKAIQEHRITFIYVAPPVIVRLARDKVVDKYDLGSVRMITSGAAPLTRELVDAVHKRLNIKINQAYGLSETSPMTHTQPWDEWYTSVGSVGKMFPNMKAKYMSPDGEELGPGEIGELWLAGPNVFKGYWHNESATKDAITPDGYFKTGDVGFQDKYHNFYITDRVKELIKYKGFQVAPAELEGKLMDHPGINDVAVIGVYNDHMHTEVPRAYVVASEGKDGAKDAEEIVKWLQGKIANHKRLRGGVRFIGEIPKSAAGKILRRTLKEIAKEEIASEEESSNKDGGQLKAKL</sequence>
<protein>
    <submittedName>
        <fullName evidence="6">Uncharacterized protein</fullName>
    </submittedName>
</protein>
<keyword evidence="2" id="KW-0436">Ligase</keyword>
<comment type="similarity">
    <text evidence="1">Belongs to the ATP-dependent AMP-binding enzyme family.</text>
</comment>
<evidence type="ECO:0000256" key="2">
    <source>
        <dbReference type="ARBA" id="ARBA00022598"/>
    </source>
</evidence>
<evidence type="ECO:0000259" key="4">
    <source>
        <dbReference type="Pfam" id="PF00501"/>
    </source>
</evidence>
<evidence type="ECO:0000313" key="6">
    <source>
        <dbReference type="EMBL" id="KAK5048116.1"/>
    </source>
</evidence>
<dbReference type="SUPFAM" id="SSF56801">
    <property type="entry name" value="Acetyl-CoA synthetase-like"/>
    <property type="match status" value="1"/>
</dbReference>
<dbReference type="EMBL" id="JAVRRF010000069">
    <property type="protein sequence ID" value="KAK5048116.1"/>
    <property type="molecule type" value="Genomic_DNA"/>
</dbReference>
<evidence type="ECO:0000259" key="5">
    <source>
        <dbReference type="Pfam" id="PF13193"/>
    </source>
</evidence>